<dbReference type="InterPro" id="IPR036457">
    <property type="entry name" value="PPM-type-like_dom_sf"/>
</dbReference>
<comment type="function">
    <text evidence="19">Primarily acts as an independent SigF regulator that is sensitive to the osmosensory signal, mediating the cross talk of PknD with the SigF regulon. Possesses both phosphatase and kinase activities. The kinase domain functions as a classic anti-sigma factor-like kinase to phosphorylate the anti-anti-sigma factor domain at the canonical regulatory site, and the phosphatase domain antagonizes this activity.</text>
</comment>
<keyword evidence="9" id="KW-0418">Kinase</keyword>
<dbReference type="FunFam" id="3.30.450.40:FF:000035">
    <property type="entry name" value="PAS sensor protein"/>
    <property type="match status" value="1"/>
</dbReference>
<evidence type="ECO:0000256" key="20">
    <source>
        <dbReference type="ARBA" id="ARBA00075117"/>
    </source>
</evidence>
<dbReference type="SMART" id="SM00065">
    <property type="entry name" value="GAF"/>
    <property type="match status" value="1"/>
</dbReference>
<feature type="transmembrane region" description="Helical" evidence="22">
    <location>
        <begin position="21"/>
        <end position="51"/>
    </location>
</feature>
<reference evidence="25" key="1">
    <citation type="submission" date="2022-10" db="EMBL/GenBank/DDBJ databases">
        <title>The complete genomes of actinobacterial strains from the NBC collection.</title>
        <authorList>
            <person name="Joergensen T.S."/>
            <person name="Alvarez Arevalo M."/>
            <person name="Sterndorff E.B."/>
            <person name="Faurdal D."/>
            <person name="Vuksanovic O."/>
            <person name="Mourched A.-S."/>
            <person name="Charusanti P."/>
            <person name="Shaw S."/>
            <person name="Blin K."/>
            <person name="Weber T."/>
        </authorList>
    </citation>
    <scope>NUCLEOTIDE SEQUENCE</scope>
    <source>
        <strain evidence="25">NBC_00008</strain>
    </source>
</reference>
<keyword evidence="10" id="KW-0378">Hydrolase</keyword>
<evidence type="ECO:0000256" key="16">
    <source>
        <dbReference type="ARBA" id="ARBA00023136"/>
    </source>
</evidence>
<dbReference type="SUPFAM" id="SSF55781">
    <property type="entry name" value="GAF domain-like"/>
    <property type="match status" value="1"/>
</dbReference>
<evidence type="ECO:0000256" key="18">
    <source>
        <dbReference type="ARBA" id="ARBA00047761"/>
    </source>
</evidence>
<comment type="subcellular location">
    <subcellularLocation>
        <location evidence="1">Cell membrane</location>
        <topology evidence="1">Multi-pass membrane protein</topology>
    </subcellularLocation>
</comment>
<evidence type="ECO:0000256" key="6">
    <source>
        <dbReference type="ARBA" id="ARBA00022692"/>
    </source>
</evidence>
<comment type="catalytic activity">
    <reaction evidence="18">
        <text>O-phospho-L-seryl-[protein] + H2O = L-seryl-[protein] + phosphate</text>
        <dbReference type="Rhea" id="RHEA:20629"/>
        <dbReference type="Rhea" id="RHEA-COMP:9863"/>
        <dbReference type="Rhea" id="RHEA-COMP:11604"/>
        <dbReference type="ChEBI" id="CHEBI:15377"/>
        <dbReference type="ChEBI" id="CHEBI:29999"/>
        <dbReference type="ChEBI" id="CHEBI:43474"/>
        <dbReference type="ChEBI" id="CHEBI:83421"/>
        <dbReference type="EC" id="3.1.3.16"/>
    </reaction>
</comment>
<evidence type="ECO:0000256" key="7">
    <source>
        <dbReference type="ARBA" id="ARBA00022723"/>
    </source>
</evidence>
<keyword evidence="8" id="KW-0547">Nucleotide-binding</keyword>
<dbReference type="PANTHER" id="PTHR43156">
    <property type="entry name" value="STAGE II SPORULATION PROTEIN E-RELATED"/>
    <property type="match status" value="1"/>
</dbReference>
<dbReference type="FunFam" id="3.30.565.10:FF:000028">
    <property type="entry name" value="PAS sensor protein"/>
    <property type="match status" value="1"/>
</dbReference>
<evidence type="ECO:0000256" key="13">
    <source>
        <dbReference type="ARBA" id="ARBA00022912"/>
    </source>
</evidence>
<dbReference type="InterPro" id="IPR029151">
    <property type="entry name" value="Sensor-like_sf"/>
</dbReference>
<feature type="domain" description="GAF" evidence="23">
    <location>
        <begin position="350"/>
        <end position="521"/>
    </location>
</feature>
<keyword evidence="5" id="KW-0808">Transferase</keyword>
<evidence type="ECO:0000259" key="23">
    <source>
        <dbReference type="SMART" id="SM00065"/>
    </source>
</evidence>
<keyword evidence="12" id="KW-0460">Magnesium</keyword>
<evidence type="ECO:0000256" key="17">
    <source>
        <dbReference type="ARBA" id="ARBA00023211"/>
    </source>
</evidence>
<evidence type="ECO:0000256" key="5">
    <source>
        <dbReference type="ARBA" id="ARBA00022679"/>
    </source>
</evidence>
<dbReference type="FunFam" id="3.60.40.10:FF:000005">
    <property type="entry name" value="Serine/threonine protein phosphatase"/>
    <property type="match status" value="1"/>
</dbReference>
<evidence type="ECO:0000256" key="12">
    <source>
        <dbReference type="ARBA" id="ARBA00022842"/>
    </source>
</evidence>
<dbReference type="GO" id="GO:0005524">
    <property type="term" value="F:ATP binding"/>
    <property type="evidence" value="ECO:0007669"/>
    <property type="project" value="UniProtKB-KW"/>
</dbReference>
<proteinExistence type="predicted"/>
<protein>
    <recommendedName>
        <fullName evidence="2">protein-serine/threonine phosphatase</fullName>
        <ecNumber evidence="2">3.1.3.16</ecNumber>
    </recommendedName>
    <alternativeName>
        <fullName evidence="21">Protein-serine/threonine phosphatase</fullName>
    </alternativeName>
    <alternativeName>
        <fullName evidence="20">Serine/threonine-protein kinase</fullName>
    </alternativeName>
</protein>
<dbReference type="InterPro" id="IPR029016">
    <property type="entry name" value="GAF-like_dom_sf"/>
</dbReference>
<dbReference type="GO" id="GO:0004722">
    <property type="term" value="F:protein serine/threonine phosphatase activity"/>
    <property type="evidence" value="ECO:0007669"/>
    <property type="project" value="UniProtKB-EC"/>
</dbReference>
<accession>A0AAU2W101</accession>
<dbReference type="Pfam" id="PF07228">
    <property type="entry name" value="SpoIIE"/>
    <property type="match status" value="1"/>
</dbReference>
<dbReference type="GO" id="GO:0000160">
    <property type="term" value="P:phosphorelay signal transduction system"/>
    <property type="evidence" value="ECO:0007669"/>
    <property type="project" value="UniProtKB-KW"/>
</dbReference>
<evidence type="ECO:0000256" key="22">
    <source>
        <dbReference type="SAM" id="Phobius"/>
    </source>
</evidence>
<dbReference type="InterPro" id="IPR036890">
    <property type="entry name" value="HATPase_C_sf"/>
</dbReference>
<evidence type="ECO:0000313" key="25">
    <source>
        <dbReference type="EMBL" id="WTW73668.1"/>
    </source>
</evidence>
<dbReference type="InterPro" id="IPR033463">
    <property type="entry name" value="sCache_3"/>
</dbReference>
<keyword evidence="11" id="KW-0067">ATP-binding</keyword>
<keyword evidence="7" id="KW-0479">Metal-binding</keyword>
<keyword evidence="14 22" id="KW-1133">Transmembrane helix</keyword>
<keyword evidence="17" id="KW-0464">Manganese</keyword>
<evidence type="ECO:0000256" key="10">
    <source>
        <dbReference type="ARBA" id="ARBA00022801"/>
    </source>
</evidence>
<dbReference type="Gene3D" id="3.30.450.20">
    <property type="entry name" value="PAS domain"/>
    <property type="match status" value="2"/>
</dbReference>
<dbReference type="CDD" id="cd16936">
    <property type="entry name" value="HATPase_RsbW-like"/>
    <property type="match status" value="1"/>
</dbReference>
<dbReference type="InterPro" id="IPR035965">
    <property type="entry name" value="PAS-like_dom_sf"/>
</dbReference>
<dbReference type="SUPFAM" id="SSF55785">
    <property type="entry name" value="PYP-like sensor domain (PAS domain)"/>
    <property type="match status" value="1"/>
</dbReference>
<feature type="transmembrane region" description="Helical" evidence="22">
    <location>
        <begin position="188"/>
        <end position="209"/>
    </location>
</feature>
<dbReference type="InterPro" id="IPR003594">
    <property type="entry name" value="HATPase_dom"/>
</dbReference>
<dbReference type="InterPro" id="IPR052016">
    <property type="entry name" value="Bact_Sigma-Reg"/>
</dbReference>
<dbReference type="Pfam" id="PF17203">
    <property type="entry name" value="sCache_3_2"/>
    <property type="match status" value="1"/>
</dbReference>
<keyword evidence="6 22" id="KW-0812">Transmembrane</keyword>
<evidence type="ECO:0000256" key="1">
    <source>
        <dbReference type="ARBA" id="ARBA00004651"/>
    </source>
</evidence>
<evidence type="ECO:0000256" key="8">
    <source>
        <dbReference type="ARBA" id="ARBA00022741"/>
    </source>
</evidence>
<dbReference type="PANTHER" id="PTHR43156:SF2">
    <property type="entry name" value="STAGE II SPORULATION PROTEIN E"/>
    <property type="match status" value="1"/>
</dbReference>
<dbReference type="SUPFAM" id="SSF55874">
    <property type="entry name" value="ATPase domain of HSP90 chaperone/DNA topoisomerase II/histidine kinase"/>
    <property type="match status" value="1"/>
</dbReference>
<sequence length="908" mass="96950">MVEQGSLRRFRARRRGRFPSLVPRSVAGQVFLLQVAVAVLLIAATFLVLLVQSQHNATTEARDRSLAVAVAFRDAPGTAAAMRSADPTRVLQPSSEEMRRNAHVGYVVAFDPNGIRWSHPDPSRIGGHVTGSFGPALTGKPFQERFDSALGRAVDTTVAVFDARGRVVGLISVGIYVKSVNEMVTHQLPAILAVAGGALLLAAAGAAAVSKRLRHQTHGLGSAEMTRMYEHHDAVLHSVREGVLIIDDRGVLTLANDEARRLLDLPRNAEQREVTDLGLTPDTTQLLVSGRAASDEVHANGDRLLAVNLRTVEGPGGPRGSVVTLRDTTELRELAGRAEVARSRLRLLYDAGTHIGTTLDVVRTAEELAAVAVPRFADFVTVELLDPVLRGEEPTGADSGMRRTAIAGIRGDHPLYPVGEVLHFPPGSPAALGVAGGRAVLAADLSASEGWDRPRARAVLDYGIHSLVSAPLQARGVVLGSVDFWRKDKGPFEPEDLSVAEELAARAGVAIDNARRFTREHAMAVTLQRSLLPRALPTHSALEMAHRYLPAQPGVGGDWYDIIPLPGVRVALVVGDVVGHGLHAAATMGRLRTAVHNFSALDLSPDELLAHLDALVSRLDAEGDSDVDVSGATCLYAIYDPVTGHCTLARAGHPGPALVLPDGTVTYPEIPGSPPLGINEGLPVENTELVLPEGSRLVLFTDGLVERRDRDIDAGLDILRATLAGPGDPAPEATCQAVLDVLLTERPTDDVALLVARTRLMDPGRVADWDVPDDPTAVAGIRAEAARVVHGWGLADATYTAELIVSELVTNAIRYGSPPIRLRLLHDDDTLICEVADGSSTAPHVRQAAITDEGGRGLFIIARLAHRWGTRYTARGKVIWAEQSLGTEVPHSSLNGEALLDQWSDEDW</sequence>
<evidence type="ECO:0000256" key="21">
    <source>
        <dbReference type="ARBA" id="ARBA00081350"/>
    </source>
</evidence>
<dbReference type="Pfam" id="PF01590">
    <property type="entry name" value="GAF"/>
    <property type="match status" value="1"/>
</dbReference>
<dbReference type="InterPro" id="IPR003018">
    <property type="entry name" value="GAF"/>
</dbReference>
<gene>
    <name evidence="25" type="ORF">OG398_38220</name>
</gene>
<dbReference type="Gene3D" id="3.60.40.10">
    <property type="entry name" value="PPM-type phosphatase domain"/>
    <property type="match status" value="1"/>
</dbReference>
<evidence type="ECO:0000256" key="3">
    <source>
        <dbReference type="ARBA" id="ARBA00022475"/>
    </source>
</evidence>
<evidence type="ECO:0000259" key="24">
    <source>
        <dbReference type="SMART" id="SM00331"/>
    </source>
</evidence>
<feature type="domain" description="PPM-type phosphatase" evidence="24">
    <location>
        <begin position="539"/>
        <end position="758"/>
    </location>
</feature>
<evidence type="ECO:0000256" key="9">
    <source>
        <dbReference type="ARBA" id="ARBA00022777"/>
    </source>
</evidence>
<keyword evidence="15" id="KW-0902">Two-component regulatory system</keyword>
<dbReference type="GO" id="GO:0016301">
    <property type="term" value="F:kinase activity"/>
    <property type="evidence" value="ECO:0007669"/>
    <property type="project" value="UniProtKB-KW"/>
</dbReference>
<keyword evidence="4" id="KW-0597">Phosphoprotein</keyword>
<dbReference type="Gene3D" id="3.30.450.40">
    <property type="match status" value="1"/>
</dbReference>
<evidence type="ECO:0000256" key="2">
    <source>
        <dbReference type="ARBA" id="ARBA00013081"/>
    </source>
</evidence>
<dbReference type="Pfam" id="PF13581">
    <property type="entry name" value="HATPase_c_2"/>
    <property type="match status" value="1"/>
</dbReference>
<evidence type="ECO:0000256" key="15">
    <source>
        <dbReference type="ARBA" id="ARBA00023012"/>
    </source>
</evidence>
<dbReference type="EMBL" id="CP108313">
    <property type="protein sequence ID" value="WTW73668.1"/>
    <property type="molecule type" value="Genomic_DNA"/>
</dbReference>
<evidence type="ECO:0000256" key="4">
    <source>
        <dbReference type="ARBA" id="ARBA00022553"/>
    </source>
</evidence>
<keyword evidence="16 22" id="KW-0472">Membrane</keyword>
<dbReference type="Gene3D" id="3.30.565.10">
    <property type="entry name" value="Histidine kinase-like ATPase, C-terminal domain"/>
    <property type="match status" value="1"/>
</dbReference>
<dbReference type="GO" id="GO:0005886">
    <property type="term" value="C:plasma membrane"/>
    <property type="evidence" value="ECO:0007669"/>
    <property type="project" value="UniProtKB-SubCell"/>
</dbReference>
<dbReference type="SMART" id="SM00331">
    <property type="entry name" value="PP2C_SIG"/>
    <property type="match status" value="1"/>
</dbReference>
<dbReference type="EC" id="3.1.3.16" evidence="2"/>
<keyword evidence="13" id="KW-0904">Protein phosphatase</keyword>
<dbReference type="SUPFAM" id="SSF103190">
    <property type="entry name" value="Sensory domain-like"/>
    <property type="match status" value="1"/>
</dbReference>
<dbReference type="AlphaFoldDB" id="A0AAU2W101"/>
<evidence type="ECO:0000256" key="19">
    <source>
        <dbReference type="ARBA" id="ARBA00056274"/>
    </source>
</evidence>
<keyword evidence="3" id="KW-1003">Cell membrane</keyword>
<dbReference type="SUPFAM" id="SSF81606">
    <property type="entry name" value="PP2C-like"/>
    <property type="match status" value="1"/>
</dbReference>
<evidence type="ECO:0000256" key="11">
    <source>
        <dbReference type="ARBA" id="ARBA00022840"/>
    </source>
</evidence>
<dbReference type="InterPro" id="IPR001932">
    <property type="entry name" value="PPM-type_phosphatase-like_dom"/>
</dbReference>
<organism evidence="25">
    <name type="scientific">Streptomyces sp. NBC_00008</name>
    <dbReference type="NCBI Taxonomy" id="2903610"/>
    <lineage>
        <taxon>Bacteria</taxon>
        <taxon>Bacillati</taxon>
        <taxon>Actinomycetota</taxon>
        <taxon>Actinomycetes</taxon>
        <taxon>Kitasatosporales</taxon>
        <taxon>Streptomycetaceae</taxon>
        <taxon>Streptomyces</taxon>
    </lineage>
</organism>
<name>A0AAU2W101_9ACTN</name>
<dbReference type="GO" id="GO:0046872">
    <property type="term" value="F:metal ion binding"/>
    <property type="evidence" value="ECO:0007669"/>
    <property type="project" value="UniProtKB-KW"/>
</dbReference>
<evidence type="ECO:0000256" key="14">
    <source>
        <dbReference type="ARBA" id="ARBA00022989"/>
    </source>
</evidence>